<reference evidence="2" key="1">
    <citation type="submission" date="2019-10" db="EMBL/GenBank/DDBJ databases">
        <authorList>
            <person name="Nor Muhammad N."/>
        </authorList>
    </citation>
    <scope>NUCLEOTIDE SEQUENCE</scope>
</reference>
<dbReference type="Pfam" id="PF13391">
    <property type="entry name" value="HNH_2"/>
    <property type="match status" value="1"/>
</dbReference>
<accession>A0A5K1K2U6</accession>
<dbReference type="InterPro" id="IPR003615">
    <property type="entry name" value="HNH_nuc"/>
</dbReference>
<dbReference type="EMBL" id="LR727824">
    <property type="protein sequence ID" value="VWO99686.1"/>
    <property type="molecule type" value="Genomic_DNA"/>
</dbReference>
<gene>
    <name evidence="2" type="primary">Q696X2</name>
</gene>
<name>A0A5K1K2U6_9APHY</name>
<proteinExistence type="predicted"/>
<feature type="domain" description="HNH nuclease" evidence="1">
    <location>
        <begin position="27"/>
        <end position="128"/>
    </location>
</feature>
<keyword evidence="2" id="KW-0456">Lyase</keyword>
<evidence type="ECO:0000313" key="2">
    <source>
        <dbReference type="EMBL" id="VWO99686.1"/>
    </source>
</evidence>
<organism evidence="2">
    <name type="scientific">Ganoderma boninense</name>
    <dbReference type="NCBI Taxonomy" id="34458"/>
    <lineage>
        <taxon>Eukaryota</taxon>
        <taxon>Fungi</taxon>
        <taxon>Dikarya</taxon>
        <taxon>Basidiomycota</taxon>
        <taxon>Agaricomycotina</taxon>
        <taxon>Agaricomycetes</taxon>
        <taxon>Polyporales</taxon>
        <taxon>Polyporaceae</taxon>
        <taxon>Ganoderma</taxon>
    </lineage>
</organism>
<dbReference type="GO" id="GO:0004462">
    <property type="term" value="F:lactoylglutathione lyase activity"/>
    <property type="evidence" value="ECO:0007669"/>
    <property type="project" value="UniProtKB-EC"/>
</dbReference>
<dbReference type="AlphaFoldDB" id="A0A5K1K2U6"/>
<protein>
    <submittedName>
        <fullName evidence="2">Lactoylglutathione lyase )</fullName>
        <ecNumber evidence="2">4.4.1.5</ecNumber>
    </submittedName>
</protein>
<dbReference type="EC" id="4.4.1.5" evidence="2"/>
<sequence>MSARHGVASNRHLNYFEQGLVRDDCRCILTGRLDYKYGTVRPDDDSRTTRTVCCHIFPESLSNIAFGGTGAEERQVASVWTILERFGYTDVCAQLEPRAGATEGADFHRMENILTLDMVIHHWFDDLMVWLEEVPGERDCYYIRLAAPLTHCNAGIPEKVQFVAHSDHPLPSPRLLQIHAACCRIAQLSGAAKHLDEILDEAEEIKVLDPGGSSARALEHSLLRCGGSLVTPL</sequence>
<evidence type="ECO:0000259" key="1">
    <source>
        <dbReference type="Pfam" id="PF13391"/>
    </source>
</evidence>